<keyword evidence="2" id="KW-0479">Metal-binding</keyword>
<dbReference type="InterPro" id="IPR003018">
    <property type="entry name" value="GAF"/>
</dbReference>
<organism evidence="6 7">
    <name type="scientific">Tritrichomonas musculus</name>
    <dbReference type="NCBI Taxonomy" id="1915356"/>
    <lineage>
        <taxon>Eukaryota</taxon>
        <taxon>Metamonada</taxon>
        <taxon>Parabasalia</taxon>
        <taxon>Tritrichomonadida</taxon>
        <taxon>Tritrichomonadidae</taxon>
        <taxon>Tritrichomonas</taxon>
    </lineage>
</organism>
<accession>A0ABR2JW87</accession>
<keyword evidence="7" id="KW-1185">Reference proteome</keyword>
<dbReference type="PROSITE" id="PS51845">
    <property type="entry name" value="PDEASE_I_2"/>
    <property type="match status" value="1"/>
</dbReference>
<evidence type="ECO:0000259" key="5">
    <source>
        <dbReference type="PROSITE" id="PS51845"/>
    </source>
</evidence>
<dbReference type="EMBL" id="JAPFFF010000009">
    <property type="protein sequence ID" value="KAK8882723.1"/>
    <property type="molecule type" value="Genomic_DNA"/>
</dbReference>
<feature type="domain" description="PDEase" evidence="5">
    <location>
        <begin position="978"/>
        <end position="1295"/>
    </location>
</feature>
<dbReference type="SMART" id="SM00065">
    <property type="entry name" value="GAF"/>
    <property type="match status" value="3"/>
</dbReference>
<evidence type="ECO:0000256" key="2">
    <source>
        <dbReference type="ARBA" id="ARBA00022723"/>
    </source>
</evidence>
<dbReference type="Gene3D" id="1.10.1300.10">
    <property type="entry name" value="3'5'-cyclic nucleotide phosphodiesterase, catalytic domain"/>
    <property type="match status" value="1"/>
</dbReference>
<reference evidence="6 7" key="1">
    <citation type="submission" date="2024-04" db="EMBL/GenBank/DDBJ databases">
        <title>Tritrichomonas musculus Genome.</title>
        <authorList>
            <person name="Alves-Ferreira E."/>
            <person name="Grigg M."/>
            <person name="Lorenzi H."/>
            <person name="Galac M."/>
        </authorList>
    </citation>
    <scope>NUCLEOTIDE SEQUENCE [LARGE SCALE GENOMIC DNA]</scope>
    <source>
        <strain evidence="6 7">EAF2021</strain>
    </source>
</reference>
<dbReference type="Pfam" id="PF00233">
    <property type="entry name" value="PDEase_I"/>
    <property type="match status" value="1"/>
</dbReference>
<keyword evidence="3" id="KW-0378">Hydrolase</keyword>
<dbReference type="PANTHER" id="PTHR11347">
    <property type="entry name" value="CYCLIC NUCLEOTIDE PHOSPHODIESTERASE"/>
    <property type="match status" value="1"/>
</dbReference>
<dbReference type="InterPro" id="IPR003607">
    <property type="entry name" value="HD/PDEase_dom"/>
</dbReference>
<name>A0ABR2JW87_9EUKA</name>
<protein>
    <recommendedName>
        <fullName evidence="5">PDEase domain-containing protein</fullName>
    </recommendedName>
</protein>
<dbReference type="CDD" id="cd00077">
    <property type="entry name" value="HDc"/>
    <property type="match status" value="1"/>
</dbReference>
<evidence type="ECO:0000256" key="4">
    <source>
        <dbReference type="SAM" id="MobiDB-lite"/>
    </source>
</evidence>
<feature type="region of interest" description="Disordered" evidence="4">
    <location>
        <begin position="32"/>
        <end position="54"/>
    </location>
</feature>
<gene>
    <name evidence="6" type="ORF">M9Y10_045364</name>
</gene>
<dbReference type="InterPro" id="IPR002073">
    <property type="entry name" value="PDEase_catalytic_dom"/>
</dbReference>
<dbReference type="InterPro" id="IPR029016">
    <property type="entry name" value="GAF-like_dom_sf"/>
</dbReference>
<keyword evidence="1" id="KW-0140">cGMP</keyword>
<dbReference type="Gene3D" id="3.30.450.40">
    <property type="match status" value="3"/>
</dbReference>
<comment type="caution">
    <text evidence="6">The sequence shown here is derived from an EMBL/GenBank/DDBJ whole genome shotgun (WGS) entry which is preliminary data.</text>
</comment>
<dbReference type="SUPFAM" id="SSF109604">
    <property type="entry name" value="HD-domain/PDEase-like"/>
    <property type="match status" value="1"/>
</dbReference>
<dbReference type="SUPFAM" id="SSF55781">
    <property type="entry name" value="GAF domain-like"/>
    <property type="match status" value="4"/>
</dbReference>
<sequence>MSSNNTLLRKKNPIRFYDHIAQYIPTFATVKASTTTRRKPTSKTGQLVSLTHKINDDKRDDDDYALYDSDELPSASNTPRSLSSMKFGLKSGPVVVQPLPKQSSREKFHLTIDLRFATLNTDTDSSSALSPKMAENIPDATSFDRMVNSRLSSSMSSARSSTILSARSEFMSAEMSPNHSGRDPDSHRLNDQVIEFDKDDLPYIPPIATNLTKLLATIPDSAPASLSPFTFCAEVTKLEPQDFEQYLEEDTLCLKSVLFGNRFDKDSFKDFFLQLDDEHYAIALDVIFRQYFKLSQIANLIPELMKCDSIPSLAYQIEQQCESLFGVKTAMLWVNIPSAKQLINHSRLMKYPHGVGFIGTAASERRQVIAPNPMTSPIFSEEYDYPFCEEAEMILAEPITNPKTNELYGVLMMIDKVHHSGLSYTYWPQSELTQLHFLSSNLYRVFSRFTKSMQNTGHLLKVIAKFVSHQLDFFRLLSTVKSSITSLLKCEEVSIYFREERNVFWFENVGNKIQRKSSSLSKSGIARYVFEAKAFVHVPCARDHPAFDSTIDGKYASRSALAIPLHAGDSVFAVIVCRAKKSLPLFTSSDVHVLSIVSAGAAPALQSSMAYRKKMNELKVAWRAQDRLAALLQTAESLSRETNIDILVGRILKNSCDLIGADRASLFVIDESRTHLISKVAHGTTKPLLLPINQGIAGSVAMKGEVVNIPDVYDDPRFNSNVDKSTGYHTKSLMTLPVHDQNGKTIAVMQLMNKLNGEPFSDSDVELTRAMCVFTGIALANSSVIDSSISSTKRVQALLDTVLLLMRGESLSSVLHHIMNISRDLVQADRCALFMVDDKKSSMRSAVLAGEENQISVKKGKGIVGYVALKKVVVNIDDAYKDKRFNSAVDQATGYRTRSILAAPVLNSNNRIIGVVEMINKDMLYNGGSFTKEDEKLTTVFASFAGLAFDKTKATKHSSVSIMTGQTLAIVLSNMMTADESNSSLPPAQIVMPPAQLAEYRTNRFNMLQFSELQALRLLASFFYDLGLISHFKINNAKFIRFLLAVHDLYQKQTIHGWRQAIESTQFVYYLLSSTELIDALSKLEMLALLISALCHDIDHYDIEDKGRSEIALAVLYRNRPILEMHHCEVTISVISKEEQNIFENIENDQSVQLWQMIISLILATDMAQHFEILNKFKALVYPQNMLNLANSQHKLLLMQIILKCSDVAHSCRLMTIDEDFAKKVGKLYYDIDFDDENDGEKITQNVKIAKNMVGFTLIFSRPLFLVLAEAVPGARSAFDQLEGNLEEWKKRAKG</sequence>
<dbReference type="Proteomes" id="UP001470230">
    <property type="component" value="Unassembled WGS sequence"/>
</dbReference>
<dbReference type="Pfam" id="PF01590">
    <property type="entry name" value="GAF"/>
    <property type="match status" value="4"/>
</dbReference>
<proteinExistence type="predicted"/>
<evidence type="ECO:0000313" key="6">
    <source>
        <dbReference type="EMBL" id="KAK8882723.1"/>
    </source>
</evidence>
<evidence type="ECO:0000256" key="3">
    <source>
        <dbReference type="ARBA" id="ARBA00022801"/>
    </source>
</evidence>
<evidence type="ECO:0000256" key="1">
    <source>
        <dbReference type="ARBA" id="ARBA00022535"/>
    </source>
</evidence>
<evidence type="ECO:0000313" key="7">
    <source>
        <dbReference type="Proteomes" id="UP001470230"/>
    </source>
</evidence>
<dbReference type="InterPro" id="IPR036971">
    <property type="entry name" value="PDEase_catalytic_dom_sf"/>
</dbReference>